<dbReference type="InterPro" id="IPR002933">
    <property type="entry name" value="Peptidase_M20"/>
</dbReference>
<evidence type="ECO:0000256" key="7">
    <source>
        <dbReference type="ARBA" id="ARBA00022723"/>
    </source>
</evidence>
<feature type="binding site" evidence="15">
    <location>
        <position position="100"/>
    </location>
    <ligand>
        <name>Zn(2+)</name>
        <dbReference type="ChEBI" id="CHEBI:29105"/>
        <label>2</label>
    </ligand>
</feature>
<dbReference type="GO" id="GO:0006526">
    <property type="term" value="P:L-arginine biosynthetic process"/>
    <property type="evidence" value="ECO:0007669"/>
    <property type="project" value="TreeGrafter"/>
</dbReference>
<comment type="function">
    <text evidence="15">Catalyzes the hydrolysis of N-succinyl-L,L-diaminopimelic acid (SDAP), forming succinate and LL-2,6-diaminopimelate (DAP), an intermediate involved in the bacterial biosynthesis of lysine and meso-diaminopimelic acid, an essential component of bacterial cell walls.</text>
</comment>
<dbReference type="PROSITE" id="PS00759">
    <property type="entry name" value="ARGE_DAPE_CPG2_2"/>
    <property type="match status" value="1"/>
</dbReference>
<comment type="catalytic activity">
    <reaction evidence="14 15">
        <text>N-succinyl-(2S,6S)-2,6-diaminopimelate + H2O = (2S,6S)-2,6-diaminopimelate + succinate</text>
        <dbReference type="Rhea" id="RHEA:22608"/>
        <dbReference type="ChEBI" id="CHEBI:15377"/>
        <dbReference type="ChEBI" id="CHEBI:30031"/>
        <dbReference type="ChEBI" id="CHEBI:57609"/>
        <dbReference type="ChEBI" id="CHEBI:58087"/>
        <dbReference type="EC" id="3.5.1.18"/>
    </reaction>
</comment>
<evidence type="ECO:0000256" key="12">
    <source>
        <dbReference type="ARBA" id="ARBA00023285"/>
    </source>
</evidence>
<dbReference type="Proteomes" id="UP000245474">
    <property type="component" value="Unassembled WGS sequence"/>
</dbReference>
<keyword evidence="10 15" id="KW-0220">Diaminopimelate biosynthesis</keyword>
<dbReference type="EC" id="3.5.1.18" evidence="4 15"/>
<dbReference type="SUPFAM" id="SSF53187">
    <property type="entry name" value="Zn-dependent exopeptidases"/>
    <property type="match status" value="1"/>
</dbReference>
<dbReference type="RefSeq" id="WP_109677551.1">
    <property type="nucleotide sequence ID" value="NZ_CP086615.1"/>
</dbReference>
<evidence type="ECO:0000256" key="15">
    <source>
        <dbReference type="HAMAP-Rule" id="MF_01690"/>
    </source>
</evidence>
<dbReference type="GO" id="GO:0009089">
    <property type="term" value="P:lysine biosynthetic process via diaminopimelate"/>
    <property type="evidence" value="ECO:0007669"/>
    <property type="project" value="UniProtKB-UniRule"/>
</dbReference>
<comment type="pathway">
    <text evidence="1 15">Amino-acid biosynthesis; L-lysine biosynthesis via DAP pathway; LL-2,6-diaminopimelate from (S)-tetrahydrodipicolinate (succinylase route): step 3/3.</text>
</comment>
<dbReference type="SUPFAM" id="SSF55031">
    <property type="entry name" value="Bacterial exopeptidase dimerisation domain"/>
    <property type="match status" value="1"/>
</dbReference>
<dbReference type="InterPro" id="IPR011650">
    <property type="entry name" value="Peptidase_M20_dimer"/>
</dbReference>
<dbReference type="Pfam" id="PF01546">
    <property type="entry name" value="Peptidase_M20"/>
    <property type="match status" value="1"/>
</dbReference>
<keyword evidence="8 15" id="KW-0378">Hydrolase</keyword>
<keyword evidence="6 15" id="KW-0028">Amino-acid biosynthesis</keyword>
<dbReference type="PANTHER" id="PTHR43808">
    <property type="entry name" value="ACETYLORNITHINE DEACETYLASE"/>
    <property type="match status" value="1"/>
</dbReference>
<evidence type="ECO:0000259" key="16">
    <source>
        <dbReference type="Pfam" id="PF07687"/>
    </source>
</evidence>
<feature type="active site" evidence="15">
    <location>
        <position position="69"/>
    </location>
</feature>
<reference evidence="17 18" key="1">
    <citation type="submission" date="2018-05" db="EMBL/GenBank/DDBJ databases">
        <title>Spiribacter halobius sp. nov., a moderately halophilic bacterium isolated from marine solar saltern.</title>
        <authorList>
            <person name="Zheng W.-S."/>
            <person name="Lu D.-C."/>
            <person name="Du Z.-J."/>
        </authorList>
    </citation>
    <scope>NUCLEOTIDE SEQUENCE [LARGE SCALE GENOMIC DNA]</scope>
    <source>
        <strain evidence="17 18">E85</strain>
    </source>
</reference>
<dbReference type="PANTHER" id="PTHR43808:SF31">
    <property type="entry name" value="N-ACETYL-L-CITRULLINE DEACETYLASE"/>
    <property type="match status" value="1"/>
</dbReference>
<evidence type="ECO:0000256" key="6">
    <source>
        <dbReference type="ARBA" id="ARBA00022605"/>
    </source>
</evidence>
<gene>
    <name evidence="15" type="primary">dapE</name>
    <name evidence="17" type="ORF">DEM34_06785</name>
</gene>
<sequence>MTSPTLDLARALIRRPSVTPEDAGCQALIAERLAPLDFAAETLRFGEVTNLWLRRGEAAPLLVFLGHTDVVPPGPEARWRHPPFEPALEDGLLYGRGAADMKGSVAAFVTACERVFGAAEGVSGSVALLLTSDEEGPARDGTRRVAETLAARGEGIDWCLVGEPSSEARFGDVIKVGRRGSLNGWLTVRGRQGHVAYPHLADNPVHRLAPLLAELVAMEWDRGTDEFPPTTFQISNLEAGTGAGNVIPGEARVAFNLRFSPASTAAGLEARIAAMVAAHGLDAELAWQRSAEPFASEPGPLRAALIDAVTAETGEPPRPSTAGGTSDGRFIAPLGAEVVELGPRNATIHQVDEHVAAADLDALSHVYEAVIRRLLAP</sequence>
<feature type="binding site" evidence="15">
    <location>
        <position position="67"/>
    </location>
    <ligand>
        <name>Zn(2+)</name>
        <dbReference type="ChEBI" id="CHEBI:29105"/>
        <label>1</label>
    </ligand>
</feature>
<evidence type="ECO:0000256" key="14">
    <source>
        <dbReference type="ARBA" id="ARBA00051301"/>
    </source>
</evidence>
<protein>
    <recommendedName>
        <fullName evidence="5 15">Succinyl-diaminopimelate desuccinylase</fullName>
        <shortName evidence="15">SDAP desuccinylase</shortName>
        <ecNumber evidence="4 15">3.5.1.18</ecNumber>
    </recommendedName>
    <alternativeName>
        <fullName evidence="13 15">N-succinyl-LL-2,6-diaminoheptanedioate amidohydrolase</fullName>
    </alternativeName>
</protein>
<proteinExistence type="inferred from homology"/>
<keyword evidence="12 15" id="KW-0170">Cobalt</keyword>
<dbReference type="GO" id="GO:0050897">
    <property type="term" value="F:cobalt ion binding"/>
    <property type="evidence" value="ECO:0007669"/>
    <property type="project" value="UniProtKB-UniRule"/>
</dbReference>
<feature type="binding site" evidence="15">
    <location>
        <position position="135"/>
    </location>
    <ligand>
        <name>Zn(2+)</name>
        <dbReference type="ChEBI" id="CHEBI:29105"/>
        <label>2</label>
    </ligand>
</feature>
<dbReference type="InterPro" id="IPR036264">
    <property type="entry name" value="Bact_exopeptidase_dim_dom"/>
</dbReference>
<name>A0A2U2N4K4_9GAMM</name>
<organism evidence="17 18">
    <name type="scientific">Sediminicurvatus halobius</name>
    <dbReference type="NCBI Taxonomy" id="2182432"/>
    <lineage>
        <taxon>Bacteria</taxon>
        <taxon>Pseudomonadati</taxon>
        <taxon>Pseudomonadota</taxon>
        <taxon>Gammaproteobacteria</taxon>
        <taxon>Chromatiales</taxon>
        <taxon>Ectothiorhodospiraceae</taxon>
        <taxon>Sediminicurvatus</taxon>
    </lineage>
</organism>
<dbReference type="NCBIfam" id="NF009557">
    <property type="entry name" value="PRK13009.1"/>
    <property type="match status" value="1"/>
</dbReference>
<dbReference type="GO" id="GO:0008270">
    <property type="term" value="F:zinc ion binding"/>
    <property type="evidence" value="ECO:0007669"/>
    <property type="project" value="UniProtKB-UniRule"/>
</dbReference>
<evidence type="ECO:0000256" key="5">
    <source>
        <dbReference type="ARBA" id="ARBA00022391"/>
    </source>
</evidence>
<dbReference type="CDD" id="cd03891">
    <property type="entry name" value="M20_DapE_proteobac"/>
    <property type="match status" value="1"/>
</dbReference>
<feature type="active site" description="Proton acceptor" evidence="15">
    <location>
        <position position="134"/>
    </location>
</feature>
<evidence type="ECO:0000256" key="3">
    <source>
        <dbReference type="ARBA" id="ARBA00011738"/>
    </source>
</evidence>
<comment type="caution">
    <text evidence="17">The sequence shown here is derived from an EMBL/GenBank/DDBJ whole genome shotgun (WGS) entry which is preliminary data.</text>
</comment>
<keyword evidence="7 15" id="KW-0479">Metal-binding</keyword>
<dbReference type="HAMAP" id="MF_01690">
    <property type="entry name" value="DapE"/>
    <property type="match status" value="1"/>
</dbReference>
<evidence type="ECO:0000256" key="2">
    <source>
        <dbReference type="ARBA" id="ARBA00006746"/>
    </source>
</evidence>
<keyword evidence="9 15" id="KW-0862">Zinc</keyword>
<feature type="binding site" evidence="15">
    <location>
        <position position="163"/>
    </location>
    <ligand>
        <name>Zn(2+)</name>
        <dbReference type="ChEBI" id="CHEBI:29105"/>
        <label>1</label>
    </ligand>
</feature>
<dbReference type="GO" id="GO:0019877">
    <property type="term" value="P:diaminopimelate biosynthetic process"/>
    <property type="evidence" value="ECO:0007669"/>
    <property type="project" value="UniProtKB-UniRule"/>
</dbReference>
<evidence type="ECO:0000313" key="17">
    <source>
        <dbReference type="EMBL" id="PWG63899.1"/>
    </source>
</evidence>
<feature type="domain" description="Peptidase M20 dimerisation" evidence="16">
    <location>
        <begin position="176"/>
        <end position="281"/>
    </location>
</feature>
<dbReference type="Gene3D" id="3.40.630.10">
    <property type="entry name" value="Zn peptidases"/>
    <property type="match status" value="2"/>
</dbReference>
<evidence type="ECO:0000256" key="9">
    <source>
        <dbReference type="ARBA" id="ARBA00022833"/>
    </source>
</evidence>
<dbReference type="EMBL" id="QFFI01000008">
    <property type="protein sequence ID" value="PWG63899.1"/>
    <property type="molecule type" value="Genomic_DNA"/>
</dbReference>
<evidence type="ECO:0000256" key="8">
    <source>
        <dbReference type="ARBA" id="ARBA00022801"/>
    </source>
</evidence>
<dbReference type="Pfam" id="PF07687">
    <property type="entry name" value="M20_dimer"/>
    <property type="match status" value="1"/>
</dbReference>
<keyword evidence="18" id="KW-1185">Reference proteome</keyword>
<dbReference type="GO" id="GO:0009014">
    <property type="term" value="F:succinyl-diaminopimelate desuccinylase activity"/>
    <property type="evidence" value="ECO:0007669"/>
    <property type="project" value="UniProtKB-UniRule"/>
</dbReference>
<evidence type="ECO:0000313" key="18">
    <source>
        <dbReference type="Proteomes" id="UP000245474"/>
    </source>
</evidence>
<feature type="binding site" evidence="15">
    <location>
        <position position="100"/>
    </location>
    <ligand>
        <name>Zn(2+)</name>
        <dbReference type="ChEBI" id="CHEBI:29105"/>
        <label>1</label>
    </ligand>
</feature>
<dbReference type="AlphaFoldDB" id="A0A2U2N4K4"/>
<evidence type="ECO:0000256" key="11">
    <source>
        <dbReference type="ARBA" id="ARBA00023154"/>
    </source>
</evidence>
<comment type="subunit">
    <text evidence="3 15">Homodimer.</text>
</comment>
<dbReference type="GO" id="GO:0008777">
    <property type="term" value="F:acetylornithine deacetylase activity"/>
    <property type="evidence" value="ECO:0007669"/>
    <property type="project" value="TreeGrafter"/>
</dbReference>
<evidence type="ECO:0000256" key="13">
    <source>
        <dbReference type="ARBA" id="ARBA00031891"/>
    </source>
</evidence>
<dbReference type="InterPro" id="IPR050072">
    <property type="entry name" value="Peptidase_M20A"/>
</dbReference>
<keyword evidence="11 15" id="KW-0457">Lysine biosynthesis</keyword>
<dbReference type="InterPro" id="IPR001261">
    <property type="entry name" value="ArgE/DapE_CS"/>
</dbReference>
<accession>A0A2U2N4K4</accession>
<comment type="similarity">
    <text evidence="2 15">Belongs to the peptidase M20A family. DapE subfamily.</text>
</comment>
<evidence type="ECO:0000256" key="10">
    <source>
        <dbReference type="ARBA" id="ARBA00022915"/>
    </source>
</evidence>
<evidence type="ECO:0000256" key="1">
    <source>
        <dbReference type="ARBA" id="ARBA00005130"/>
    </source>
</evidence>
<dbReference type="InterPro" id="IPR005941">
    <property type="entry name" value="DapE_proteobac"/>
</dbReference>
<evidence type="ECO:0000256" key="4">
    <source>
        <dbReference type="ARBA" id="ARBA00011921"/>
    </source>
</evidence>
<dbReference type="FunFam" id="3.40.630.10:FF:000005">
    <property type="entry name" value="Succinyl-diaminopimelate desuccinylase"/>
    <property type="match status" value="1"/>
</dbReference>
<comment type="cofactor">
    <cofactor evidence="15">
        <name>Zn(2+)</name>
        <dbReference type="ChEBI" id="CHEBI:29105"/>
    </cofactor>
    <cofactor evidence="15">
        <name>Co(2+)</name>
        <dbReference type="ChEBI" id="CHEBI:48828"/>
    </cofactor>
    <text evidence="15">Binds 2 Zn(2+) or Co(2+) ions per subunit.</text>
</comment>
<dbReference type="NCBIfam" id="TIGR01246">
    <property type="entry name" value="dapE_proteo"/>
    <property type="match status" value="1"/>
</dbReference>
<feature type="binding site" evidence="15">
    <location>
        <position position="349"/>
    </location>
    <ligand>
        <name>Zn(2+)</name>
        <dbReference type="ChEBI" id="CHEBI:29105"/>
        <label>2</label>
    </ligand>
</feature>
<dbReference type="UniPathway" id="UPA00034">
    <property type="reaction ID" value="UER00021"/>
</dbReference>